<feature type="region of interest" description="Disordered" evidence="4">
    <location>
        <begin position="127"/>
        <end position="147"/>
    </location>
</feature>
<dbReference type="Gene3D" id="3.40.50.300">
    <property type="entry name" value="P-loop containing nucleotide triphosphate hydrolases"/>
    <property type="match status" value="1"/>
</dbReference>
<feature type="domain" description="Bacterial type II secretion system protein E" evidence="5">
    <location>
        <begin position="270"/>
        <end position="284"/>
    </location>
</feature>
<dbReference type="PANTHER" id="PTHR30258:SF2">
    <property type="entry name" value="COMG OPERON PROTEIN 1"/>
    <property type="match status" value="1"/>
</dbReference>
<keyword evidence="2" id="KW-0547">Nucleotide-binding</keyword>
<dbReference type="InterPro" id="IPR027417">
    <property type="entry name" value="P-loop_NTPase"/>
</dbReference>
<proteinExistence type="inferred from homology"/>
<comment type="caution">
    <text evidence="6">The sequence shown here is derived from an EMBL/GenBank/DDBJ whole genome shotgun (WGS) entry which is preliminary data.</text>
</comment>
<evidence type="ECO:0000256" key="3">
    <source>
        <dbReference type="ARBA" id="ARBA00022840"/>
    </source>
</evidence>
<dbReference type="PANTHER" id="PTHR30258">
    <property type="entry name" value="TYPE II SECRETION SYSTEM PROTEIN GSPE-RELATED"/>
    <property type="match status" value="1"/>
</dbReference>
<dbReference type="PROSITE" id="PS00662">
    <property type="entry name" value="T2SP_E"/>
    <property type="match status" value="1"/>
</dbReference>
<dbReference type="InterPro" id="IPR003593">
    <property type="entry name" value="AAA+_ATPase"/>
</dbReference>
<dbReference type="AlphaFoldDB" id="A0A2M8KY24"/>
<keyword evidence="3" id="KW-0067">ATP-binding</keyword>
<dbReference type="GO" id="GO:0005524">
    <property type="term" value="F:ATP binding"/>
    <property type="evidence" value="ECO:0007669"/>
    <property type="project" value="UniProtKB-KW"/>
</dbReference>
<dbReference type="EMBL" id="PFEF01000003">
    <property type="protein sequence ID" value="PJE64830.1"/>
    <property type="molecule type" value="Genomic_DNA"/>
</dbReference>
<evidence type="ECO:0000259" key="5">
    <source>
        <dbReference type="PROSITE" id="PS00662"/>
    </source>
</evidence>
<dbReference type="Proteomes" id="UP000229098">
    <property type="component" value="Unassembled WGS sequence"/>
</dbReference>
<evidence type="ECO:0000313" key="7">
    <source>
        <dbReference type="Proteomes" id="UP000229098"/>
    </source>
</evidence>
<comment type="similarity">
    <text evidence="1">Belongs to the GSP E family.</text>
</comment>
<evidence type="ECO:0000256" key="4">
    <source>
        <dbReference type="SAM" id="MobiDB-lite"/>
    </source>
</evidence>
<dbReference type="GO" id="GO:0005886">
    <property type="term" value="C:plasma membrane"/>
    <property type="evidence" value="ECO:0007669"/>
    <property type="project" value="TreeGrafter"/>
</dbReference>
<dbReference type="SMART" id="SM00382">
    <property type="entry name" value="AAA"/>
    <property type="match status" value="1"/>
</dbReference>
<evidence type="ECO:0000256" key="2">
    <source>
        <dbReference type="ARBA" id="ARBA00022741"/>
    </source>
</evidence>
<sequence>MPTQNNSSPDVTAAAILNVILEDAARKRASDVHIEPLADKLRIRFRIDGHLEQQAERPLHELETLLNRVRAISSLDYTSRLPQDGHFELTVEIKDAQEKSIPKKPEKNKEPAPLREALAALFNDGDEVSEDVPAKEQDPAPPSSGMHPSGVYVLDVRVSIFPTVYGDAAVFRLLNRSDILIPLDDLGMNPEERNLINGLITRSYGMLLITGPSGSGKTTTLYSILQELKGKDKNIVTLEDPVEFYFGDIRQTQIRNDWGLTYAVGMRSILRQDPDVLMVGEIRDQETAEHAMRASLIGRLVGSTVHSNTTIGTIARLIDMNIERSLIAYAVNGIIAQRLLRSLCTACKVADTAPSKLALEHIGLKEEEGSFMKAVGCKECNNTGYVGRMGIYSVLVFTNKLRAMIVDRAPFNELQTYVEGEGMRTLRERAAEKVKMGVTSIEEAVRAV</sequence>
<dbReference type="SUPFAM" id="SSF52540">
    <property type="entry name" value="P-loop containing nucleoside triphosphate hydrolases"/>
    <property type="match status" value="2"/>
</dbReference>
<protein>
    <recommendedName>
        <fullName evidence="5">Bacterial type II secretion system protein E domain-containing protein</fullName>
    </recommendedName>
</protein>
<dbReference type="GO" id="GO:0016887">
    <property type="term" value="F:ATP hydrolysis activity"/>
    <property type="evidence" value="ECO:0007669"/>
    <property type="project" value="TreeGrafter"/>
</dbReference>
<dbReference type="Gene3D" id="3.30.450.90">
    <property type="match status" value="1"/>
</dbReference>
<accession>A0A2M8KY24</accession>
<evidence type="ECO:0000313" key="6">
    <source>
        <dbReference type="EMBL" id="PJE64830.1"/>
    </source>
</evidence>
<gene>
    <name evidence="6" type="ORF">COU90_01030</name>
</gene>
<evidence type="ECO:0000256" key="1">
    <source>
        <dbReference type="ARBA" id="ARBA00006611"/>
    </source>
</evidence>
<organism evidence="6 7">
    <name type="scientific">Candidatus Ryanbacteria bacterium CG10_big_fil_rev_8_21_14_0_10_43_42</name>
    <dbReference type="NCBI Taxonomy" id="1974864"/>
    <lineage>
        <taxon>Bacteria</taxon>
        <taxon>Candidatus Ryaniibacteriota</taxon>
    </lineage>
</organism>
<name>A0A2M8KY24_9BACT</name>
<dbReference type="Pfam" id="PF00437">
    <property type="entry name" value="T2SSE"/>
    <property type="match status" value="2"/>
</dbReference>
<dbReference type="CDD" id="cd01129">
    <property type="entry name" value="PulE-GspE-like"/>
    <property type="match status" value="1"/>
</dbReference>
<dbReference type="InterPro" id="IPR001482">
    <property type="entry name" value="T2SS/T4SS_dom"/>
</dbReference>
<reference evidence="7" key="1">
    <citation type="submission" date="2017-09" db="EMBL/GenBank/DDBJ databases">
        <title>Depth-based differentiation of microbial function through sediment-hosted aquifers and enrichment of novel symbionts in the deep terrestrial subsurface.</title>
        <authorList>
            <person name="Probst A.J."/>
            <person name="Ladd B."/>
            <person name="Jarett J.K."/>
            <person name="Geller-Mcgrath D.E."/>
            <person name="Sieber C.M.K."/>
            <person name="Emerson J.B."/>
            <person name="Anantharaman K."/>
            <person name="Thomas B.C."/>
            <person name="Malmstrom R."/>
            <person name="Stieglmeier M."/>
            <person name="Klingl A."/>
            <person name="Woyke T."/>
            <person name="Ryan C.M."/>
            <person name="Banfield J.F."/>
        </authorList>
    </citation>
    <scope>NUCLEOTIDE SEQUENCE [LARGE SCALE GENOMIC DNA]</scope>
</reference>